<evidence type="ECO:0000256" key="3">
    <source>
        <dbReference type="ARBA" id="ARBA00022448"/>
    </source>
</evidence>
<protein>
    <submittedName>
        <fullName evidence="12">TonB family protein</fullName>
    </submittedName>
</protein>
<keyword evidence="3" id="KW-0813">Transport</keyword>
<keyword evidence="9" id="KW-0472">Membrane</keyword>
<dbReference type="PANTHER" id="PTHR33446:SF2">
    <property type="entry name" value="PROTEIN TONB"/>
    <property type="match status" value="1"/>
</dbReference>
<dbReference type="InterPro" id="IPR006260">
    <property type="entry name" value="TonB/TolA_C"/>
</dbReference>
<keyword evidence="13" id="KW-1185">Reference proteome</keyword>
<feature type="signal peptide" evidence="10">
    <location>
        <begin position="1"/>
        <end position="31"/>
    </location>
</feature>
<comment type="similarity">
    <text evidence="2">Belongs to the TonB family.</text>
</comment>
<keyword evidence="6" id="KW-0812">Transmembrane</keyword>
<organism evidence="12 13">
    <name type="scientific">Adhaeribacter terreus</name>
    <dbReference type="NCBI Taxonomy" id="529703"/>
    <lineage>
        <taxon>Bacteria</taxon>
        <taxon>Pseudomonadati</taxon>
        <taxon>Bacteroidota</taxon>
        <taxon>Cytophagia</taxon>
        <taxon>Cytophagales</taxon>
        <taxon>Hymenobacteraceae</taxon>
        <taxon>Adhaeribacter</taxon>
    </lineage>
</organism>
<dbReference type="RefSeq" id="WP_378015465.1">
    <property type="nucleotide sequence ID" value="NZ_JBHSKT010000001.1"/>
</dbReference>
<dbReference type="NCBIfam" id="TIGR01352">
    <property type="entry name" value="tonB_Cterm"/>
    <property type="match status" value="2"/>
</dbReference>
<reference evidence="13" key="1">
    <citation type="journal article" date="2019" name="Int. J. Syst. Evol. Microbiol.">
        <title>The Global Catalogue of Microorganisms (GCM) 10K type strain sequencing project: providing services to taxonomists for standard genome sequencing and annotation.</title>
        <authorList>
            <consortium name="The Broad Institute Genomics Platform"/>
            <consortium name="The Broad Institute Genome Sequencing Center for Infectious Disease"/>
            <person name="Wu L."/>
            <person name="Ma J."/>
        </authorList>
    </citation>
    <scope>NUCLEOTIDE SEQUENCE [LARGE SCALE GENOMIC DNA]</scope>
    <source>
        <strain evidence="13">KACC 12602</strain>
    </source>
</reference>
<keyword evidence="10" id="KW-0732">Signal</keyword>
<evidence type="ECO:0000256" key="10">
    <source>
        <dbReference type="SAM" id="SignalP"/>
    </source>
</evidence>
<keyword evidence="7" id="KW-0653">Protein transport</keyword>
<feature type="domain" description="TonB C-terminal" evidence="11">
    <location>
        <begin position="177"/>
        <end position="266"/>
    </location>
</feature>
<comment type="subcellular location">
    <subcellularLocation>
        <location evidence="1">Cell inner membrane</location>
        <topology evidence="1">Single-pass membrane protein</topology>
        <orientation evidence="1">Periplasmic side</orientation>
    </subcellularLocation>
</comment>
<evidence type="ECO:0000256" key="9">
    <source>
        <dbReference type="ARBA" id="ARBA00023136"/>
    </source>
</evidence>
<dbReference type="InterPro" id="IPR003538">
    <property type="entry name" value="TonB"/>
</dbReference>
<dbReference type="Proteomes" id="UP001596161">
    <property type="component" value="Unassembled WGS sequence"/>
</dbReference>
<evidence type="ECO:0000256" key="5">
    <source>
        <dbReference type="ARBA" id="ARBA00022519"/>
    </source>
</evidence>
<gene>
    <name evidence="12" type="ORF">ACFPIB_00575</name>
</gene>
<evidence type="ECO:0000256" key="1">
    <source>
        <dbReference type="ARBA" id="ARBA00004383"/>
    </source>
</evidence>
<keyword evidence="8" id="KW-1133">Transmembrane helix</keyword>
<evidence type="ECO:0000256" key="8">
    <source>
        <dbReference type="ARBA" id="ARBA00022989"/>
    </source>
</evidence>
<dbReference type="Gene3D" id="3.30.1150.10">
    <property type="match status" value="2"/>
</dbReference>
<dbReference type="SUPFAM" id="SSF74653">
    <property type="entry name" value="TolA/TonB C-terminal domain"/>
    <property type="match status" value="2"/>
</dbReference>
<evidence type="ECO:0000256" key="4">
    <source>
        <dbReference type="ARBA" id="ARBA00022475"/>
    </source>
</evidence>
<name>A0ABW0E796_9BACT</name>
<keyword evidence="4" id="KW-1003">Cell membrane</keyword>
<accession>A0ABW0E796</accession>
<comment type="caution">
    <text evidence="12">The sequence shown here is derived from an EMBL/GenBank/DDBJ whole genome shotgun (WGS) entry which is preliminary data.</text>
</comment>
<evidence type="ECO:0000256" key="6">
    <source>
        <dbReference type="ARBA" id="ARBA00022692"/>
    </source>
</evidence>
<dbReference type="PANTHER" id="PTHR33446">
    <property type="entry name" value="PROTEIN TONB-RELATED"/>
    <property type="match status" value="1"/>
</dbReference>
<dbReference type="EMBL" id="JBHSKT010000001">
    <property type="protein sequence ID" value="MFC5269080.1"/>
    <property type="molecule type" value="Genomic_DNA"/>
</dbReference>
<sequence length="266" mass="29680">MKFPSVFISSGKVALVITGVLAFFFSVPALAQQAKNDQVYSAVEQPAQPTGGIEAFSEYISRNLTYPTVSLKQKTQGTVEVTFIVEKNGSISNINIEKGLDEACNEESLRLVRNSPKWQPAKHDGKNVRQRISMPLIFRIPDTTATAKNTGTGNLPEYNENLDLKPVTPEQPARPVNGTDAFFAYIREQRRYTTKARNKQIQGKVMVEFIVEKDGRLTNIKVLKSLGSGLDEEAVRLIENGPMWLPALFQGQPIRQKMILPVIFQL</sequence>
<evidence type="ECO:0000256" key="7">
    <source>
        <dbReference type="ARBA" id="ARBA00022927"/>
    </source>
</evidence>
<dbReference type="PROSITE" id="PS52015">
    <property type="entry name" value="TONB_CTD"/>
    <property type="match status" value="2"/>
</dbReference>
<dbReference type="PRINTS" id="PR01374">
    <property type="entry name" value="TONBPROTEIN"/>
</dbReference>
<evidence type="ECO:0000313" key="12">
    <source>
        <dbReference type="EMBL" id="MFC5269080.1"/>
    </source>
</evidence>
<dbReference type="InterPro" id="IPR051045">
    <property type="entry name" value="TonB-dependent_transducer"/>
</dbReference>
<feature type="chain" id="PRO_5045496184" evidence="10">
    <location>
        <begin position="32"/>
        <end position="266"/>
    </location>
</feature>
<evidence type="ECO:0000313" key="13">
    <source>
        <dbReference type="Proteomes" id="UP001596161"/>
    </source>
</evidence>
<evidence type="ECO:0000256" key="2">
    <source>
        <dbReference type="ARBA" id="ARBA00006555"/>
    </source>
</evidence>
<feature type="domain" description="TonB C-terminal" evidence="11">
    <location>
        <begin position="51"/>
        <end position="147"/>
    </location>
</feature>
<proteinExistence type="inferred from homology"/>
<dbReference type="Pfam" id="PF03544">
    <property type="entry name" value="TonB_C"/>
    <property type="match status" value="2"/>
</dbReference>
<evidence type="ECO:0000259" key="11">
    <source>
        <dbReference type="PROSITE" id="PS52015"/>
    </source>
</evidence>
<dbReference type="InterPro" id="IPR037682">
    <property type="entry name" value="TonB_C"/>
</dbReference>
<keyword evidence="5" id="KW-0997">Cell inner membrane</keyword>